<dbReference type="eggNOG" id="COG3335">
    <property type="taxonomic scope" value="Bacteria"/>
</dbReference>
<evidence type="ECO:0000313" key="2">
    <source>
        <dbReference type="EMBL" id="EGV33944.1"/>
    </source>
</evidence>
<dbReference type="Gene3D" id="3.30.420.10">
    <property type="entry name" value="Ribonuclease H-like superfamily/Ribonuclease H"/>
    <property type="match status" value="1"/>
</dbReference>
<dbReference type="AlphaFoldDB" id="G2DW38"/>
<gene>
    <name evidence="2" type="ORF">ThidrDRAFT_0099</name>
</gene>
<dbReference type="InterPro" id="IPR012337">
    <property type="entry name" value="RNaseH-like_sf"/>
</dbReference>
<dbReference type="Pfam" id="PF13358">
    <property type="entry name" value="DDE_3"/>
    <property type="match status" value="1"/>
</dbReference>
<sequence length="207" mass="24442">MDAVHPQHNPVLGCGWIKRGKQQAIQSNTGRQRLNINGAINIETLELTYRIDNTINAVSTIALLKQLESAYPAASRIIVICDNARYYKSKLVAEYLKNSRIQLEPLPAYSPNLNLIERFWKFFKKQVLYNRYYERFAEFRIACKEFLRSWISMRPNCARCLLRTSRLSVIENRNPAFARYNSTLIWALPKLLLVQFRHPHRREYRPR</sequence>
<dbReference type="Proteomes" id="UP000004200">
    <property type="component" value="Unassembled WGS sequence"/>
</dbReference>
<dbReference type="SUPFAM" id="SSF53098">
    <property type="entry name" value="Ribonuclease H-like"/>
    <property type="match status" value="1"/>
</dbReference>
<protein>
    <recommendedName>
        <fullName evidence="1">Tc1-like transposase DDE domain-containing protein</fullName>
    </recommendedName>
</protein>
<evidence type="ECO:0000313" key="3">
    <source>
        <dbReference type="Proteomes" id="UP000004200"/>
    </source>
</evidence>
<dbReference type="STRING" id="765913.ThidrDRAFT_0099"/>
<proteinExistence type="predicted"/>
<dbReference type="InterPro" id="IPR036397">
    <property type="entry name" value="RNaseH_sf"/>
</dbReference>
<dbReference type="GO" id="GO:0003676">
    <property type="term" value="F:nucleic acid binding"/>
    <property type="evidence" value="ECO:0007669"/>
    <property type="project" value="InterPro"/>
</dbReference>
<comment type="caution">
    <text evidence="2">The sequence shown here is derived from an EMBL/GenBank/DDBJ whole genome shotgun (WGS) entry which is preliminary data.</text>
</comment>
<accession>G2DW38</accession>
<dbReference type="EMBL" id="AFWT01000001">
    <property type="protein sequence ID" value="EGV33944.1"/>
    <property type="molecule type" value="Genomic_DNA"/>
</dbReference>
<dbReference type="NCBIfam" id="NF033545">
    <property type="entry name" value="transpos_IS630"/>
    <property type="match status" value="1"/>
</dbReference>
<reference evidence="2 3" key="1">
    <citation type="submission" date="2011-06" db="EMBL/GenBank/DDBJ databases">
        <title>The draft genome of Thiorhodococcus drewsii AZ1.</title>
        <authorList>
            <consortium name="US DOE Joint Genome Institute (JGI-PGF)"/>
            <person name="Lucas S."/>
            <person name="Han J."/>
            <person name="Lapidus A."/>
            <person name="Cheng J.-F."/>
            <person name="Goodwin L."/>
            <person name="Pitluck S."/>
            <person name="Peters L."/>
            <person name="Land M.L."/>
            <person name="Hauser L."/>
            <person name="Vogl K."/>
            <person name="Liu Z."/>
            <person name="Imhoff J."/>
            <person name="Thiel V."/>
            <person name="Frigaard N.-U."/>
            <person name="Bryant D.A."/>
            <person name="Woyke T.J."/>
        </authorList>
    </citation>
    <scope>NUCLEOTIDE SEQUENCE [LARGE SCALE GENOMIC DNA]</scope>
    <source>
        <strain evidence="2 3">AZ1</strain>
    </source>
</reference>
<organism evidence="2 3">
    <name type="scientific">Thiorhodococcus drewsii AZ1</name>
    <dbReference type="NCBI Taxonomy" id="765913"/>
    <lineage>
        <taxon>Bacteria</taxon>
        <taxon>Pseudomonadati</taxon>
        <taxon>Pseudomonadota</taxon>
        <taxon>Gammaproteobacteria</taxon>
        <taxon>Chromatiales</taxon>
        <taxon>Chromatiaceae</taxon>
        <taxon>Thiorhodococcus</taxon>
    </lineage>
</organism>
<keyword evidence="3" id="KW-1185">Reference proteome</keyword>
<evidence type="ECO:0000259" key="1">
    <source>
        <dbReference type="Pfam" id="PF13358"/>
    </source>
</evidence>
<dbReference type="InterPro" id="IPR047655">
    <property type="entry name" value="Transpos_IS630-like"/>
</dbReference>
<dbReference type="InterPro" id="IPR038717">
    <property type="entry name" value="Tc1-like_DDE_dom"/>
</dbReference>
<feature type="domain" description="Tc1-like transposase DDE" evidence="1">
    <location>
        <begin position="1"/>
        <end position="139"/>
    </location>
</feature>
<name>G2DW38_9GAMM</name>